<dbReference type="InterPro" id="IPR012657">
    <property type="entry name" value="23S_rRNA-intervening_sequence"/>
</dbReference>
<dbReference type="PIRSF" id="PIRSF035652">
    <property type="entry name" value="CHP02436"/>
    <property type="match status" value="1"/>
</dbReference>
<dbReference type="KEGG" id="pbas:SMSP2_02103"/>
<dbReference type="Proteomes" id="UP000188181">
    <property type="component" value="Chromosome"/>
</dbReference>
<dbReference type="PANTHER" id="PTHR38471">
    <property type="entry name" value="FOUR HELIX BUNDLE PROTEIN"/>
    <property type="match status" value="1"/>
</dbReference>
<gene>
    <name evidence="1" type="ORF">SMSP2_02103</name>
</gene>
<dbReference type="PANTHER" id="PTHR38471:SF2">
    <property type="entry name" value="FOUR HELIX BUNDLE PROTEIN"/>
    <property type="match status" value="1"/>
</dbReference>
<evidence type="ECO:0000313" key="2">
    <source>
        <dbReference type="Proteomes" id="UP000188181"/>
    </source>
</evidence>
<accession>A0A1Q2MG96</accession>
<name>A0A1Q2MG96_9BACT</name>
<dbReference type="SUPFAM" id="SSF158446">
    <property type="entry name" value="IVS-encoded protein-like"/>
    <property type="match status" value="1"/>
</dbReference>
<dbReference type="InterPro" id="IPR036583">
    <property type="entry name" value="23S_rRNA_IVS_sf"/>
</dbReference>
<evidence type="ECO:0000313" key="1">
    <source>
        <dbReference type="EMBL" id="AQQ71725.1"/>
    </source>
</evidence>
<proteinExistence type="predicted"/>
<dbReference type="AlphaFoldDB" id="A0A1Q2MG96"/>
<protein>
    <submittedName>
        <fullName evidence="1">Four helix bundle protein</fullName>
    </submittedName>
</protein>
<dbReference type="Pfam" id="PF05635">
    <property type="entry name" value="23S_rRNA_IVP"/>
    <property type="match status" value="1"/>
</dbReference>
<keyword evidence="2" id="KW-1185">Reference proteome</keyword>
<organism evidence="1 2">
    <name type="scientific">Limihaloglobus sulfuriphilus</name>
    <dbReference type="NCBI Taxonomy" id="1851148"/>
    <lineage>
        <taxon>Bacteria</taxon>
        <taxon>Pseudomonadati</taxon>
        <taxon>Planctomycetota</taxon>
        <taxon>Phycisphaerae</taxon>
        <taxon>Sedimentisphaerales</taxon>
        <taxon>Sedimentisphaeraceae</taxon>
        <taxon>Limihaloglobus</taxon>
    </lineage>
</organism>
<dbReference type="NCBIfam" id="TIGR02436">
    <property type="entry name" value="four helix bundle protein"/>
    <property type="match status" value="1"/>
</dbReference>
<reference evidence="2" key="1">
    <citation type="submission" date="2017-02" db="EMBL/GenBank/DDBJ databases">
        <title>Comparative genomics and description of representatives of a novel lineage of planctomycetes thriving in anoxic sediments.</title>
        <authorList>
            <person name="Spring S."/>
            <person name="Bunk B."/>
            <person name="Sproer C."/>
        </authorList>
    </citation>
    <scope>NUCLEOTIDE SEQUENCE [LARGE SCALE GENOMIC DNA]</scope>
    <source>
        <strain evidence="2">SM-Chi-D1</strain>
    </source>
</reference>
<dbReference type="Gene3D" id="1.20.1440.60">
    <property type="entry name" value="23S rRNA-intervening sequence"/>
    <property type="match status" value="1"/>
</dbReference>
<sequence length="121" mass="13738">MMNVDLKTRTKGFAIRIIKLYADLPKSTEAQILGKQLLRSGTSVGAHYREGMRARSDAEFISKIEGGLQELEESVYWMELLIESDVIDEYSLSELIKEADELTAILITCVKKVKDRKEAKK</sequence>
<dbReference type="EMBL" id="CP019646">
    <property type="protein sequence ID" value="AQQ71725.1"/>
    <property type="molecule type" value="Genomic_DNA"/>
</dbReference>
<dbReference type="STRING" id="1851148.SMSP2_02103"/>